<dbReference type="PROSITE" id="PS50893">
    <property type="entry name" value="ABC_TRANSPORTER_2"/>
    <property type="match status" value="1"/>
</dbReference>
<evidence type="ECO:0000256" key="3">
    <source>
        <dbReference type="ARBA" id="ARBA00022741"/>
    </source>
</evidence>
<dbReference type="CDD" id="cd03220">
    <property type="entry name" value="ABC_KpsT_Wzt"/>
    <property type="match status" value="1"/>
</dbReference>
<evidence type="ECO:0000256" key="4">
    <source>
        <dbReference type="ARBA" id="ARBA00022840"/>
    </source>
</evidence>
<dbReference type="Gene3D" id="3.40.50.300">
    <property type="entry name" value="P-loop containing nucleotide triphosphate hydrolases"/>
    <property type="match status" value="1"/>
</dbReference>
<dbReference type="PANTHER" id="PTHR46743:SF2">
    <property type="entry name" value="TEICHOIC ACIDS EXPORT ATP-BINDING PROTEIN TAGH"/>
    <property type="match status" value="1"/>
</dbReference>
<comment type="similarity">
    <text evidence="1">Belongs to the ABC transporter superfamily.</text>
</comment>
<dbReference type="PANTHER" id="PTHR46743">
    <property type="entry name" value="TEICHOIC ACIDS EXPORT ATP-BINDING PROTEIN TAGH"/>
    <property type="match status" value="1"/>
</dbReference>
<dbReference type="PROSITE" id="PS00211">
    <property type="entry name" value="ABC_TRANSPORTER_1"/>
    <property type="match status" value="1"/>
</dbReference>
<dbReference type="InterPro" id="IPR027417">
    <property type="entry name" value="P-loop_NTPase"/>
</dbReference>
<sequence length="460" mass="50582">MGEEIAISLRNVSKCYKQYHRPVDRLKEILLPDQKASEEFWALRDINFDISKGQTVGIIGRNGSGKSTLLQIIAGTLTPTTGEVSVKGRVSALLELGSGFNPEFTGRQNVFFNGRLLGLSQQEIENKFDEIAGFADIGDFIDRPVKTYSSGMFVRLAFAVAVNVDPEILIVDEALAVGDVVFQHRCMRKMRTLMDSGVTTLFVSHDSGAVKTLCNSAVMIHDGQIYTTGLPNDVIIRYLKLVTDLELGLSQVELESQLEEQKVQEQTTGDNVAEDIAAKSVTASKSSVKQSSVKQSSAKLKRRGSGKAQIEEIKLLNSLGEDVGVSPVFGFNEEVTLVVNVKAYESLQSCILGFYVCDKNGNEVIGSNTFEENVRIENLDAGETLEVSFTFNLPLRANSYSLTVAGSENYETLTFDWIDNAMVFQVLPPETGKRVHALVDLPMVVKARKASLPRVEYTKI</sequence>
<evidence type="ECO:0000256" key="1">
    <source>
        <dbReference type="ARBA" id="ARBA00005417"/>
    </source>
</evidence>
<evidence type="ECO:0000256" key="2">
    <source>
        <dbReference type="ARBA" id="ARBA00022448"/>
    </source>
</evidence>
<dbReference type="SUPFAM" id="SSF52540">
    <property type="entry name" value="P-loop containing nucleoside triphosphate hydrolases"/>
    <property type="match status" value="1"/>
</dbReference>
<keyword evidence="4 6" id="KW-0067">ATP-binding</keyword>
<dbReference type="GO" id="GO:0016887">
    <property type="term" value="F:ATP hydrolysis activity"/>
    <property type="evidence" value="ECO:0007669"/>
    <property type="project" value="InterPro"/>
</dbReference>
<dbReference type="OrthoDB" id="9778870at2"/>
<dbReference type="InterPro" id="IPR003593">
    <property type="entry name" value="AAA+_ATPase"/>
</dbReference>
<dbReference type="CDD" id="cd10147">
    <property type="entry name" value="Wzt_C-like"/>
    <property type="match status" value="1"/>
</dbReference>
<dbReference type="GO" id="GO:0005524">
    <property type="term" value="F:ATP binding"/>
    <property type="evidence" value="ECO:0007669"/>
    <property type="project" value="UniProtKB-KW"/>
</dbReference>
<dbReference type="Pfam" id="PF00005">
    <property type="entry name" value="ABC_tran"/>
    <property type="match status" value="1"/>
</dbReference>
<dbReference type="GO" id="GO:0016020">
    <property type="term" value="C:membrane"/>
    <property type="evidence" value="ECO:0007669"/>
    <property type="project" value="InterPro"/>
</dbReference>
<name>A0A0V7ZSA6_9CYAN</name>
<dbReference type="InterPro" id="IPR015860">
    <property type="entry name" value="ABC_transpr_TagH-like"/>
</dbReference>
<dbReference type="Gene3D" id="2.70.50.60">
    <property type="entry name" value="abc- transporter (atp binding component) like domain"/>
    <property type="match status" value="1"/>
</dbReference>
<dbReference type="RefSeq" id="WP_058183675.1">
    <property type="nucleotide sequence ID" value="NZ_LMTZ01000088.1"/>
</dbReference>
<accession>A0A0V7ZSA6</accession>
<evidence type="ECO:0000259" key="5">
    <source>
        <dbReference type="PROSITE" id="PS50893"/>
    </source>
</evidence>
<gene>
    <name evidence="6" type="ORF">BC008_29605</name>
</gene>
<dbReference type="Pfam" id="PF14524">
    <property type="entry name" value="Wzt_C"/>
    <property type="match status" value="1"/>
</dbReference>
<dbReference type="InterPro" id="IPR017871">
    <property type="entry name" value="ABC_transporter-like_CS"/>
</dbReference>
<dbReference type="SMART" id="SM00382">
    <property type="entry name" value="AAA"/>
    <property type="match status" value="1"/>
</dbReference>
<reference evidence="6 7" key="1">
    <citation type="journal article" date="2015" name="Genome Announc.">
        <title>Draft Genome of the Euendolithic (true boring) Cyanobacterium Mastigocoleus testarum strain BC008.</title>
        <authorList>
            <person name="Guida B.S."/>
            <person name="Garcia-Pichel F."/>
        </authorList>
    </citation>
    <scope>NUCLEOTIDE SEQUENCE [LARGE SCALE GENOMIC DNA]</scope>
    <source>
        <strain evidence="6 7">BC008</strain>
    </source>
</reference>
<keyword evidence="3" id="KW-0547">Nucleotide-binding</keyword>
<proteinExistence type="inferred from homology"/>
<comment type="caution">
    <text evidence="6">The sequence shown here is derived from an EMBL/GenBank/DDBJ whole genome shotgun (WGS) entry which is preliminary data.</text>
</comment>
<keyword evidence="2" id="KW-0813">Transport</keyword>
<keyword evidence="7" id="KW-1185">Reference proteome</keyword>
<dbReference type="Proteomes" id="UP000053372">
    <property type="component" value="Unassembled WGS sequence"/>
</dbReference>
<organism evidence="6 7">
    <name type="scientific">Mastigocoleus testarum BC008</name>
    <dbReference type="NCBI Taxonomy" id="371196"/>
    <lineage>
        <taxon>Bacteria</taxon>
        <taxon>Bacillati</taxon>
        <taxon>Cyanobacteriota</taxon>
        <taxon>Cyanophyceae</taxon>
        <taxon>Nostocales</taxon>
        <taxon>Hapalosiphonaceae</taxon>
        <taxon>Mastigocoleus</taxon>
    </lineage>
</organism>
<dbReference type="GO" id="GO:0140359">
    <property type="term" value="F:ABC-type transporter activity"/>
    <property type="evidence" value="ECO:0007669"/>
    <property type="project" value="InterPro"/>
</dbReference>
<feature type="domain" description="ABC transporter" evidence="5">
    <location>
        <begin position="24"/>
        <end position="247"/>
    </location>
</feature>
<evidence type="ECO:0000313" key="6">
    <source>
        <dbReference type="EMBL" id="KST67354.1"/>
    </source>
</evidence>
<dbReference type="AlphaFoldDB" id="A0A0V7ZSA6"/>
<protein>
    <submittedName>
        <fullName evidence="6">ABC transporter ATP-binding protein</fullName>
    </submittedName>
</protein>
<dbReference type="InterPro" id="IPR003439">
    <property type="entry name" value="ABC_transporter-like_ATP-bd"/>
</dbReference>
<dbReference type="InterPro" id="IPR029439">
    <property type="entry name" value="Wzt_C"/>
</dbReference>
<dbReference type="InterPro" id="IPR050683">
    <property type="entry name" value="Bact_Polysacc_Export_ATP-bd"/>
</dbReference>
<evidence type="ECO:0000313" key="7">
    <source>
        <dbReference type="Proteomes" id="UP000053372"/>
    </source>
</evidence>
<dbReference type="EMBL" id="LMTZ01000088">
    <property type="protein sequence ID" value="KST67354.1"/>
    <property type="molecule type" value="Genomic_DNA"/>
</dbReference>